<evidence type="ECO:0000259" key="2">
    <source>
        <dbReference type="Pfam" id="PF07993"/>
    </source>
</evidence>
<keyword evidence="4" id="KW-1185">Reference proteome</keyword>
<dbReference type="Pfam" id="PF07993">
    <property type="entry name" value="NAD_binding_4"/>
    <property type="match status" value="1"/>
</dbReference>
<reference evidence="3 4" key="1">
    <citation type="submission" date="2024-01" db="EMBL/GenBank/DDBJ databases">
        <title>Complete genome of Cladobotryum mycophilum ATHUM6906.</title>
        <authorList>
            <person name="Christinaki A.C."/>
            <person name="Myridakis A.I."/>
            <person name="Kouvelis V.N."/>
        </authorList>
    </citation>
    <scope>NUCLEOTIDE SEQUENCE [LARGE SCALE GENOMIC DNA]</scope>
    <source>
        <strain evidence="3 4">ATHUM6906</strain>
    </source>
</reference>
<accession>A0ABR0SHK7</accession>
<evidence type="ECO:0000313" key="4">
    <source>
        <dbReference type="Proteomes" id="UP001338125"/>
    </source>
</evidence>
<dbReference type="InterPro" id="IPR036291">
    <property type="entry name" value="NAD(P)-bd_dom_sf"/>
</dbReference>
<comment type="catalytic activity">
    <reaction evidence="1">
        <text>a long-chain fatty acyl-CoA + 2 NADPH + 2 H(+) = a long-chain primary fatty alcohol + 2 NADP(+) + CoA</text>
        <dbReference type="Rhea" id="RHEA:52716"/>
        <dbReference type="ChEBI" id="CHEBI:15378"/>
        <dbReference type="ChEBI" id="CHEBI:57287"/>
        <dbReference type="ChEBI" id="CHEBI:57783"/>
        <dbReference type="ChEBI" id="CHEBI:58349"/>
        <dbReference type="ChEBI" id="CHEBI:77396"/>
        <dbReference type="ChEBI" id="CHEBI:83139"/>
        <dbReference type="EC" id="1.2.1.84"/>
    </reaction>
</comment>
<feature type="domain" description="Thioester reductase (TE)" evidence="2">
    <location>
        <begin position="7"/>
        <end position="237"/>
    </location>
</feature>
<proteinExistence type="inferred from homology"/>
<dbReference type="EC" id="1.2.1.84" evidence="1"/>
<protein>
    <recommendedName>
        <fullName evidence="1">Fatty acyl-CoA reductase</fullName>
        <ecNumber evidence="1">1.2.1.84</ecNumber>
    </recommendedName>
</protein>
<dbReference type="InterPro" id="IPR013120">
    <property type="entry name" value="FAR_NAD-bd"/>
</dbReference>
<comment type="caution">
    <text evidence="3">The sequence shown here is derived from an EMBL/GenBank/DDBJ whole genome shotgun (WGS) entry which is preliminary data.</text>
</comment>
<keyword evidence="1" id="KW-0521">NADP</keyword>
<dbReference type="Gene3D" id="3.40.50.720">
    <property type="entry name" value="NAD(P)-binding Rossmann-like Domain"/>
    <property type="match status" value="1"/>
</dbReference>
<keyword evidence="1" id="KW-0443">Lipid metabolism</keyword>
<dbReference type="SUPFAM" id="SSF51735">
    <property type="entry name" value="NAD(P)-binding Rossmann-fold domains"/>
    <property type="match status" value="1"/>
</dbReference>
<dbReference type="PANTHER" id="PTHR11011:SF45">
    <property type="entry name" value="FATTY ACYL-COA REDUCTASE CG8306-RELATED"/>
    <property type="match status" value="1"/>
</dbReference>
<comment type="function">
    <text evidence="1">Catalyzes the reduction of fatty acyl-CoA to fatty alcohols.</text>
</comment>
<comment type="similarity">
    <text evidence="1">Belongs to the fatty acyl-CoA reductase family.</text>
</comment>
<dbReference type="Proteomes" id="UP001338125">
    <property type="component" value="Unassembled WGS sequence"/>
</dbReference>
<evidence type="ECO:0000313" key="3">
    <source>
        <dbReference type="EMBL" id="KAK5991659.1"/>
    </source>
</evidence>
<dbReference type="EMBL" id="JAVFKD010000013">
    <property type="protein sequence ID" value="KAK5991659.1"/>
    <property type="molecule type" value="Genomic_DNA"/>
</dbReference>
<keyword evidence="1" id="KW-0444">Lipid biosynthesis</keyword>
<organism evidence="3 4">
    <name type="scientific">Cladobotryum mycophilum</name>
    <dbReference type="NCBI Taxonomy" id="491253"/>
    <lineage>
        <taxon>Eukaryota</taxon>
        <taxon>Fungi</taxon>
        <taxon>Dikarya</taxon>
        <taxon>Ascomycota</taxon>
        <taxon>Pezizomycotina</taxon>
        <taxon>Sordariomycetes</taxon>
        <taxon>Hypocreomycetidae</taxon>
        <taxon>Hypocreales</taxon>
        <taxon>Hypocreaceae</taxon>
        <taxon>Cladobotryum</taxon>
    </lineage>
</organism>
<keyword evidence="1" id="KW-0560">Oxidoreductase</keyword>
<evidence type="ECO:0000256" key="1">
    <source>
        <dbReference type="RuleBase" id="RU363097"/>
    </source>
</evidence>
<dbReference type="InterPro" id="IPR026055">
    <property type="entry name" value="FAR"/>
</dbReference>
<sequence length="380" mass="42834">MVQELRLSGKLVIWDGDITHPDCGLTVDQVSLIHDKVSLFIHGASTINLQKPLVEVAKHIIYPSLTLAKMALGCANLTRFVYISTAYTNAFLRKALNGSVERYDAVIEEDIHHIRSHPSASAAMELSDLEAYGSTPEYEFVRHPFPYSYAKHLTERLLLEFFNEAQLDHMLLIFRPSCIGPAESKPYPFYEVPGSSPVTVCLAAAVACPPMTLNFSSHLKDPSTANIDEVPVDIVVNRLIAHVAFESSGCVHAVGGSRGRHTTDELFNAVIQFRRFWWAYPKITWYDDYWKSDRLCKPARLFVITGCSFIFDEAKTDLIWDRMSVSERSTWPLYQCENSSTDERVAGRQKALALIVGRMINKFYGLPAHLTWLFHASSSI</sequence>
<name>A0ABR0SHK7_9HYPO</name>
<gene>
    <name evidence="3" type="ORF">PT974_07692</name>
</gene>
<dbReference type="PANTHER" id="PTHR11011">
    <property type="entry name" value="MALE STERILITY PROTEIN 2-RELATED"/>
    <property type="match status" value="1"/>
</dbReference>